<dbReference type="RefSeq" id="WP_379874391.1">
    <property type="nucleotide sequence ID" value="NZ_JBHUIP010000001.1"/>
</dbReference>
<evidence type="ECO:0000259" key="4">
    <source>
        <dbReference type="PROSITE" id="PS50970"/>
    </source>
</evidence>
<gene>
    <name evidence="5" type="ORF">ACFSM5_01320</name>
</gene>
<dbReference type="Gene3D" id="3.20.20.330">
    <property type="entry name" value="Homocysteine-binding-like domain"/>
    <property type="match status" value="1"/>
</dbReference>
<dbReference type="PANTHER" id="PTHR11103:SF18">
    <property type="entry name" value="SLR1189 PROTEIN"/>
    <property type="match status" value="1"/>
</dbReference>
<dbReference type="PANTHER" id="PTHR11103">
    <property type="entry name" value="SLR1189 PROTEIN"/>
    <property type="match status" value="1"/>
</dbReference>
<sequence>MAKYRNALPQLTDKLFLTDGGLETTLIFHDGLDLPYFASFDLLRTVEGTRRLKDYYELYADMAVQSGLGFVLEGVTWRANPDWTRKMNYTDRQLVDAINASVDLMEQVRNRYETPASPMVISGNIGPRGDGYNPGQQMSVAEAEAYHGIQIGLFTQTAIDMVSAFTMTNIPEATGIALAAKRAGLPVVLSFTLETDGRLPTSDTLSDAIQAVDAATGAYPAYYMINCAHPDHFSAILEAGAAWMKRIRGVRANASRRSHEELDNSSDLDAGDPVELGILYRKLRQDHRHLTILGGCCGTDHRHVNAIRLACSPAVWGG</sequence>
<keyword evidence="1 3" id="KW-0489">Methyltransferase</keyword>
<accession>A0ABW5DK57</accession>
<dbReference type="Pfam" id="PF02574">
    <property type="entry name" value="S-methyl_trans"/>
    <property type="match status" value="1"/>
</dbReference>
<feature type="binding site" evidence="3">
    <location>
        <position position="297"/>
    </location>
    <ligand>
        <name>Zn(2+)</name>
        <dbReference type="ChEBI" id="CHEBI:29105"/>
    </ligand>
</feature>
<evidence type="ECO:0000313" key="5">
    <source>
        <dbReference type="EMBL" id="MFD2261508.1"/>
    </source>
</evidence>
<feature type="binding site" evidence="3">
    <location>
        <position position="227"/>
    </location>
    <ligand>
        <name>Zn(2+)</name>
        <dbReference type="ChEBI" id="CHEBI:29105"/>
    </ligand>
</feature>
<protein>
    <submittedName>
        <fullName evidence="5">Homocysteine S-methyltransferase family protein</fullName>
    </submittedName>
</protein>
<evidence type="ECO:0000313" key="6">
    <source>
        <dbReference type="Proteomes" id="UP001597295"/>
    </source>
</evidence>
<dbReference type="SUPFAM" id="SSF82282">
    <property type="entry name" value="Homocysteine S-methyltransferase"/>
    <property type="match status" value="1"/>
</dbReference>
<comment type="caution">
    <text evidence="5">The sequence shown here is derived from an EMBL/GenBank/DDBJ whole genome shotgun (WGS) entry which is preliminary data.</text>
</comment>
<dbReference type="PROSITE" id="PS50970">
    <property type="entry name" value="HCY"/>
    <property type="match status" value="1"/>
</dbReference>
<comment type="cofactor">
    <cofactor evidence="3">
        <name>Zn(2+)</name>
        <dbReference type="ChEBI" id="CHEBI:29105"/>
    </cofactor>
</comment>
<dbReference type="Proteomes" id="UP001597295">
    <property type="component" value="Unassembled WGS sequence"/>
</dbReference>
<feature type="binding site" evidence="3">
    <location>
        <position position="296"/>
    </location>
    <ligand>
        <name>Zn(2+)</name>
        <dbReference type="ChEBI" id="CHEBI:29105"/>
    </ligand>
</feature>
<keyword evidence="3" id="KW-0862">Zinc</keyword>
<dbReference type="InterPro" id="IPR036589">
    <property type="entry name" value="HCY_dom_sf"/>
</dbReference>
<dbReference type="InterPro" id="IPR003726">
    <property type="entry name" value="HCY_dom"/>
</dbReference>
<name>A0ABW5DK57_9PROT</name>
<proteinExistence type="predicted"/>
<evidence type="ECO:0000256" key="2">
    <source>
        <dbReference type="ARBA" id="ARBA00022679"/>
    </source>
</evidence>
<dbReference type="EMBL" id="JBHUIP010000001">
    <property type="protein sequence ID" value="MFD2261508.1"/>
    <property type="molecule type" value="Genomic_DNA"/>
</dbReference>
<organism evidence="5 6">
    <name type="scientific">Lacibacterium aquatile</name>
    <dbReference type="NCBI Taxonomy" id="1168082"/>
    <lineage>
        <taxon>Bacteria</taxon>
        <taxon>Pseudomonadati</taxon>
        <taxon>Pseudomonadota</taxon>
        <taxon>Alphaproteobacteria</taxon>
        <taxon>Rhodospirillales</taxon>
        <taxon>Rhodospirillaceae</taxon>
    </lineage>
</organism>
<keyword evidence="3" id="KW-0479">Metal-binding</keyword>
<evidence type="ECO:0000256" key="3">
    <source>
        <dbReference type="PROSITE-ProRule" id="PRU00333"/>
    </source>
</evidence>
<keyword evidence="2 3" id="KW-0808">Transferase</keyword>
<evidence type="ECO:0000256" key="1">
    <source>
        <dbReference type="ARBA" id="ARBA00022603"/>
    </source>
</evidence>
<feature type="domain" description="Hcy-binding" evidence="4">
    <location>
        <begin position="4"/>
        <end position="311"/>
    </location>
</feature>
<reference evidence="6" key="1">
    <citation type="journal article" date="2019" name="Int. J. Syst. Evol. Microbiol.">
        <title>The Global Catalogue of Microorganisms (GCM) 10K type strain sequencing project: providing services to taxonomists for standard genome sequencing and annotation.</title>
        <authorList>
            <consortium name="The Broad Institute Genomics Platform"/>
            <consortium name="The Broad Institute Genome Sequencing Center for Infectious Disease"/>
            <person name="Wu L."/>
            <person name="Ma J."/>
        </authorList>
    </citation>
    <scope>NUCLEOTIDE SEQUENCE [LARGE SCALE GENOMIC DNA]</scope>
    <source>
        <strain evidence="6">CGMCC 1.19062</strain>
    </source>
</reference>
<keyword evidence="6" id="KW-1185">Reference proteome</keyword>